<dbReference type="InterPro" id="IPR039247">
    <property type="entry name" value="KhpB"/>
</dbReference>
<proteinExistence type="inferred from homology"/>
<keyword evidence="9" id="KW-1185">Reference proteome</keyword>
<evidence type="ECO:0000256" key="6">
    <source>
        <dbReference type="HAMAP-Rule" id="MF_00867"/>
    </source>
</evidence>
<reference evidence="9" key="1">
    <citation type="journal article" date="2019" name="Int. J. Syst. Evol. Microbiol.">
        <title>The Global Catalogue of Microorganisms (GCM) 10K type strain sequencing project: providing services to taxonomists for standard genome sequencing and annotation.</title>
        <authorList>
            <consortium name="The Broad Institute Genomics Platform"/>
            <consortium name="The Broad Institute Genome Sequencing Center for Infectious Disease"/>
            <person name="Wu L."/>
            <person name="Ma J."/>
        </authorList>
    </citation>
    <scope>NUCLEOTIDE SEQUENCE [LARGE SCALE GENOMIC DNA]</scope>
    <source>
        <strain evidence="9">JCM 17250</strain>
    </source>
</reference>
<evidence type="ECO:0000259" key="7">
    <source>
        <dbReference type="PROSITE" id="PS51061"/>
    </source>
</evidence>
<evidence type="ECO:0000313" key="9">
    <source>
        <dbReference type="Proteomes" id="UP001501734"/>
    </source>
</evidence>
<dbReference type="PANTHER" id="PTHR35800">
    <property type="entry name" value="PROTEIN JAG"/>
    <property type="match status" value="1"/>
</dbReference>
<dbReference type="NCBIfam" id="NF041568">
    <property type="entry name" value="Jag_EloR"/>
    <property type="match status" value="1"/>
</dbReference>
<dbReference type="Gene3D" id="3.30.1370.50">
    <property type="entry name" value="R3H-like domain"/>
    <property type="match status" value="1"/>
</dbReference>
<comment type="domain">
    <text evidence="6">Has an N-terminal Jag-N domain and 2 RNA-binding domains (KH and R3H).</text>
</comment>
<protein>
    <recommendedName>
        <fullName evidence="6">RNA-binding protein KhpB</fullName>
    </recommendedName>
    <alternativeName>
        <fullName evidence="6">RNA-binding protein EloR</fullName>
    </alternativeName>
</protein>
<evidence type="ECO:0000256" key="5">
    <source>
        <dbReference type="ARBA" id="ARBA00023316"/>
    </source>
</evidence>
<evidence type="ECO:0000256" key="4">
    <source>
        <dbReference type="ARBA" id="ARBA00023186"/>
    </source>
</evidence>
<keyword evidence="2 6" id="KW-0694">RNA-binding</keyword>
<keyword evidence="5 6" id="KW-0961">Cell wall biogenesis/degradation</keyword>
<feature type="domain" description="R3H" evidence="7">
    <location>
        <begin position="140"/>
        <end position="206"/>
    </location>
</feature>
<dbReference type="CDD" id="cd02644">
    <property type="entry name" value="R3H_jag"/>
    <property type="match status" value="1"/>
</dbReference>
<dbReference type="InterPro" id="IPR036867">
    <property type="entry name" value="R3H_dom_sf"/>
</dbReference>
<sequence>MKQVTASGQTLDDAIQSALEQLNTSKDRVDIEIIDEGKKGMFGIFGAKRAIVKVSIKEDPIEQAGNYLKEMTRSFADDIEIEIKQEQNHVTFDLSGEKIAMVIGKRGQTLNAIQHLVQVMLNRHSTDFYRIVVDAEGYRARREETLKQLATRLADKAIKIKRNVTLEPMPSYERKVIHSMLQDNPKVETHSDGSDPNRFVVIKPMIKK</sequence>
<dbReference type="HAMAP" id="MF_00867">
    <property type="entry name" value="KhpB"/>
    <property type="match status" value="1"/>
</dbReference>
<dbReference type="InterPro" id="IPR038008">
    <property type="entry name" value="Jag_KH"/>
</dbReference>
<keyword evidence="1 6" id="KW-0963">Cytoplasm</keyword>
<dbReference type="InterPro" id="IPR034079">
    <property type="entry name" value="R3H_KhpB"/>
</dbReference>
<keyword evidence="3 6" id="KW-0133">Cell shape</keyword>
<comment type="similarity">
    <text evidence="6">Belongs to the KhpB RNA-binding protein family.</text>
</comment>
<comment type="subcellular location">
    <subcellularLocation>
        <location evidence="6">Cytoplasm</location>
    </subcellularLocation>
</comment>
<evidence type="ECO:0000256" key="1">
    <source>
        <dbReference type="ARBA" id="ARBA00022490"/>
    </source>
</evidence>
<evidence type="ECO:0000313" key="8">
    <source>
        <dbReference type="EMBL" id="GAA4076877.1"/>
    </source>
</evidence>
<dbReference type="Gene3D" id="3.30.300.20">
    <property type="match status" value="1"/>
</dbReference>
<dbReference type="Pfam" id="PF14804">
    <property type="entry name" value="Jag_N"/>
    <property type="match status" value="1"/>
</dbReference>
<comment type="caution">
    <text evidence="8">The sequence shown here is derived from an EMBL/GenBank/DDBJ whole genome shotgun (WGS) entry which is preliminary data.</text>
</comment>
<dbReference type="InterPro" id="IPR015946">
    <property type="entry name" value="KH_dom-like_a/b"/>
</dbReference>
<comment type="subunit">
    <text evidence="6">Forms a complex with KhpA.</text>
</comment>
<dbReference type="RefSeq" id="WP_344913160.1">
    <property type="nucleotide sequence ID" value="NZ_BAABDL010000120.1"/>
</dbReference>
<dbReference type="SMART" id="SM00393">
    <property type="entry name" value="R3H"/>
    <property type="match status" value="1"/>
</dbReference>
<evidence type="ECO:0000256" key="2">
    <source>
        <dbReference type="ARBA" id="ARBA00022884"/>
    </source>
</evidence>
<dbReference type="InterPro" id="IPR032782">
    <property type="entry name" value="KhpB_N"/>
</dbReference>
<dbReference type="EMBL" id="BAABDL010000120">
    <property type="protein sequence ID" value="GAA4076877.1"/>
    <property type="molecule type" value="Genomic_DNA"/>
</dbReference>
<comment type="function">
    <text evidence="6">A probable RNA chaperone. Forms a complex with KhpA which binds to cellular RNA and controls its expression. Plays a role in peptidoglycan (PG) homeostasis and cell length regulation.</text>
</comment>
<dbReference type="InterPro" id="IPR001374">
    <property type="entry name" value="R3H_dom"/>
</dbReference>
<dbReference type="InterPro" id="IPR038247">
    <property type="entry name" value="Jag_N_dom_sf"/>
</dbReference>
<accession>A0ABP7VYX9</accession>
<dbReference type="Gene3D" id="3.30.30.80">
    <property type="entry name" value="probable RNA-binding protein from clostridium symbiosum atcc 14940"/>
    <property type="match status" value="1"/>
</dbReference>
<dbReference type="Pfam" id="PF13083">
    <property type="entry name" value="KH_KhpA-B"/>
    <property type="match status" value="1"/>
</dbReference>
<dbReference type="PANTHER" id="PTHR35800:SF1">
    <property type="entry name" value="RNA-BINDING PROTEIN KHPB"/>
    <property type="match status" value="1"/>
</dbReference>
<organism evidence="8 9">
    <name type="scientific">Amphibacillus indicireducens</name>
    <dbReference type="NCBI Taxonomy" id="1076330"/>
    <lineage>
        <taxon>Bacteria</taxon>
        <taxon>Bacillati</taxon>
        <taxon>Bacillota</taxon>
        <taxon>Bacilli</taxon>
        <taxon>Bacillales</taxon>
        <taxon>Bacillaceae</taxon>
        <taxon>Amphibacillus</taxon>
    </lineage>
</organism>
<gene>
    <name evidence="6" type="primary">khpB</name>
    <name evidence="6" type="synonym">eloR</name>
    <name evidence="8" type="ORF">GCM10022410_22100</name>
</gene>
<name>A0ABP7VYX9_9BACI</name>
<dbReference type="Proteomes" id="UP001501734">
    <property type="component" value="Unassembled WGS sequence"/>
</dbReference>
<feature type="region of interest" description="Jag_N domain" evidence="6">
    <location>
        <begin position="5"/>
        <end position="55"/>
    </location>
</feature>
<dbReference type="PROSITE" id="PS51061">
    <property type="entry name" value="R3H"/>
    <property type="match status" value="1"/>
</dbReference>
<evidence type="ECO:0000256" key="3">
    <source>
        <dbReference type="ARBA" id="ARBA00022960"/>
    </source>
</evidence>
<dbReference type="SUPFAM" id="SSF82708">
    <property type="entry name" value="R3H domain"/>
    <property type="match status" value="1"/>
</dbReference>
<dbReference type="CDD" id="cd02414">
    <property type="entry name" value="KH-II_Jag"/>
    <property type="match status" value="1"/>
</dbReference>
<keyword evidence="4 6" id="KW-0143">Chaperone</keyword>
<dbReference type="Pfam" id="PF01424">
    <property type="entry name" value="R3H"/>
    <property type="match status" value="1"/>
</dbReference>
<dbReference type="SMART" id="SM01245">
    <property type="entry name" value="Jag_N"/>
    <property type="match status" value="1"/>
</dbReference>